<dbReference type="Proteomes" id="UP000285305">
    <property type="component" value="Unassembled WGS sequence"/>
</dbReference>
<dbReference type="RefSeq" id="WP_117899842.1">
    <property type="nucleotide sequence ID" value="NZ_QSHQ01000053.1"/>
</dbReference>
<proteinExistence type="predicted"/>
<accession>A0A413ZKL4</accession>
<name>A0A413ZKL4_BACSE</name>
<gene>
    <name evidence="1" type="ORF">DW853_16335</name>
</gene>
<evidence type="ECO:0000313" key="1">
    <source>
        <dbReference type="EMBL" id="RHC25105.1"/>
    </source>
</evidence>
<dbReference type="EMBL" id="QSHQ01000053">
    <property type="protein sequence ID" value="RHC25105.1"/>
    <property type="molecule type" value="Genomic_DNA"/>
</dbReference>
<organism evidence="1 2">
    <name type="scientific">Bacteroides stercoris</name>
    <dbReference type="NCBI Taxonomy" id="46506"/>
    <lineage>
        <taxon>Bacteria</taxon>
        <taxon>Pseudomonadati</taxon>
        <taxon>Bacteroidota</taxon>
        <taxon>Bacteroidia</taxon>
        <taxon>Bacteroidales</taxon>
        <taxon>Bacteroidaceae</taxon>
        <taxon>Bacteroides</taxon>
    </lineage>
</organism>
<dbReference type="AlphaFoldDB" id="A0A413ZKL4"/>
<sequence length="371" mass="43299">MQAIIRTTGTGTGPLYHQRDGIGSRHQPGCKEAKKKAASSARKRNGFLTGKLLPVTSDYYAECPEKGTDINVATREAFDYLYRSAANYAALLGVDLPFPRKKRSSHPRLDIVRLYGVMENLLPEHVNLELVDGRLTFCLYRFHKWPDYELLWLPLEFTERLGPPVRRVVLEFIRRFIRHHRMDDLKGTYYYDMTEDYMERCTDDPDEYTPDDRRRITRLMASYDDGKIARLLKRMRGRAFCTGLEDGLESCRPQTDGERKLLELVREGMTLMGKGVPCIMDYQYDWIYEKEPDFMPAPLESQILLAYSTNDEIVRDMMSTFSVDMQESYNLTPVSTMLLTPETDRIFSMDDFPERFAGWFNRFVHHATHKI</sequence>
<reference evidence="1 2" key="1">
    <citation type="submission" date="2018-08" db="EMBL/GenBank/DDBJ databases">
        <title>A genome reference for cultivated species of the human gut microbiota.</title>
        <authorList>
            <person name="Zou Y."/>
            <person name="Xue W."/>
            <person name="Luo G."/>
        </authorList>
    </citation>
    <scope>NUCLEOTIDE SEQUENCE [LARGE SCALE GENOMIC DNA]</scope>
    <source>
        <strain evidence="1 2">AM36-9BH</strain>
    </source>
</reference>
<comment type="caution">
    <text evidence="1">The sequence shown here is derived from an EMBL/GenBank/DDBJ whole genome shotgun (WGS) entry which is preliminary data.</text>
</comment>
<protein>
    <submittedName>
        <fullName evidence="1">Uncharacterized protein</fullName>
    </submittedName>
</protein>
<evidence type="ECO:0000313" key="2">
    <source>
        <dbReference type="Proteomes" id="UP000285305"/>
    </source>
</evidence>